<keyword evidence="3" id="KW-1185">Reference proteome</keyword>
<accession>A0AAE3M1U7</accession>
<dbReference type="InterPro" id="IPR014030">
    <property type="entry name" value="Ketoacyl_synth_N"/>
</dbReference>
<dbReference type="AlphaFoldDB" id="A0AAE3M1U7"/>
<dbReference type="GO" id="GO:0016746">
    <property type="term" value="F:acyltransferase activity"/>
    <property type="evidence" value="ECO:0007669"/>
    <property type="project" value="InterPro"/>
</dbReference>
<sequence>MDIYIKSSDSISAQLSFESGLPSTHETTEEAFYNCIKPEYKKYISPKLLRRMSPIIRNGVACSLSVLNKANLEQPDAIIVGTALGCLRDTTSFLTQLIEENEELPNPTYFIQSTHNTIAGQIALLLTCHSYNFTFSQMHNSFETALLDAQMLMLDEKANNVLVGGVDEMSENTFNLIKDLDCYKNTKPGEGAGFFILSSEESPVKLEGVKIINEPAIDFEKELQQFGLTPEDVDVVIGGDNFADDKAYTDANNLFGNISYVWYKPFMGEFGTVSAIALWMATKVIEEKEIPDCWIKNGVKPDGIANVLVINSVGNEHSLMLLKAK</sequence>
<dbReference type="SUPFAM" id="SSF53901">
    <property type="entry name" value="Thiolase-like"/>
    <property type="match status" value="1"/>
</dbReference>
<evidence type="ECO:0000313" key="2">
    <source>
        <dbReference type="EMBL" id="MCW3785554.1"/>
    </source>
</evidence>
<dbReference type="EMBL" id="JAPDPJ010000004">
    <property type="protein sequence ID" value="MCW3785554.1"/>
    <property type="molecule type" value="Genomic_DNA"/>
</dbReference>
<dbReference type="RefSeq" id="WP_301189126.1">
    <property type="nucleotide sequence ID" value="NZ_JAPDPJ010000004.1"/>
</dbReference>
<reference evidence="2" key="1">
    <citation type="submission" date="2022-10" db="EMBL/GenBank/DDBJ databases">
        <authorList>
            <person name="Yu W.X."/>
        </authorList>
    </citation>
    <scope>NUCLEOTIDE SEQUENCE</scope>
    <source>
        <strain evidence="2">AAT</strain>
    </source>
</reference>
<comment type="caution">
    <text evidence="2">The sequence shown here is derived from an EMBL/GenBank/DDBJ whole genome shotgun (WGS) entry which is preliminary data.</text>
</comment>
<dbReference type="InterPro" id="IPR016039">
    <property type="entry name" value="Thiolase-like"/>
</dbReference>
<feature type="domain" description="Beta-ketoacyl synthase-like N-terminal" evidence="1">
    <location>
        <begin position="44"/>
        <end position="177"/>
    </location>
</feature>
<organism evidence="2 3">
    <name type="scientific">Plebeiibacterium sediminum</name>
    <dbReference type="NCBI Taxonomy" id="2992112"/>
    <lineage>
        <taxon>Bacteria</taxon>
        <taxon>Pseudomonadati</taxon>
        <taxon>Bacteroidota</taxon>
        <taxon>Bacteroidia</taxon>
        <taxon>Marinilabiliales</taxon>
        <taxon>Marinilabiliaceae</taxon>
        <taxon>Plebeiibacterium</taxon>
    </lineage>
</organism>
<protein>
    <submittedName>
        <fullName evidence="2">Beta-ketoacyl synthase chain length factor</fullName>
    </submittedName>
</protein>
<name>A0AAE3M1U7_9BACT</name>
<dbReference type="Gene3D" id="3.40.47.10">
    <property type="match status" value="1"/>
</dbReference>
<evidence type="ECO:0000313" key="3">
    <source>
        <dbReference type="Proteomes" id="UP001209229"/>
    </source>
</evidence>
<proteinExistence type="predicted"/>
<dbReference type="Pfam" id="PF13723">
    <property type="entry name" value="Ketoacyl-synt_2"/>
    <property type="match status" value="1"/>
</dbReference>
<evidence type="ECO:0000259" key="1">
    <source>
        <dbReference type="Pfam" id="PF13723"/>
    </source>
</evidence>
<dbReference type="Proteomes" id="UP001209229">
    <property type="component" value="Unassembled WGS sequence"/>
</dbReference>
<gene>
    <name evidence="2" type="ORF">OM075_03710</name>
</gene>